<dbReference type="GO" id="GO:0007098">
    <property type="term" value="P:centrosome cycle"/>
    <property type="evidence" value="ECO:0007669"/>
    <property type="project" value="InterPro"/>
</dbReference>
<dbReference type="CTD" id="55142"/>
<dbReference type="GO" id="GO:0070652">
    <property type="term" value="C:HAUS complex"/>
    <property type="evidence" value="ECO:0007669"/>
    <property type="project" value="InterPro"/>
</dbReference>
<proteinExistence type="predicted"/>
<dbReference type="PRINTS" id="PR02088">
    <property type="entry name" value="HAUSAUGMINL2"/>
</dbReference>
<dbReference type="OrthoDB" id="2436605at2759"/>
<protein>
    <submittedName>
        <fullName evidence="1">HAUS augmin-like complex subunit 2</fullName>
    </submittedName>
</protein>
<dbReference type="PANTHER" id="PTHR16039:SF1">
    <property type="entry name" value="HAUS AUGMIN-LIKE COMPLEX SUBUNIT 2"/>
    <property type="match status" value="1"/>
</dbReference>
<dbReference type="GO" id="GO:0051225">
    <property type="term" value="P:spindle assembly"/>
    <property type="evidence" value="ECO:0007669"/>
    <property type="project" value="InterPro"/>
</dbReference>
<dbReference type="PANTHER" id="PTHR16039">
    <property type="entry name" value="HAUS AUGMIN-LIKE COMPLEX SUBUNIT 2"/>
    <property type="match status" value="1"/>
</dbReference>
<dbReference type="EMBL" id="JAICCE010000014">
    <property type="protein sequence ID" value="KAG9268123.1"/>
    <property type="molecule type" value="Genomic_DNA"/>
</dbReference>
<dbReference type="InterPro" id="IPR028346">
    <property type="entry name" value="HAUS2"/>
</dbReference>
<name>A0A8B9KKI1_ASTMX</name>
<dbReference type="KEGG" id="amex:103033970"/>
<dbReference type="GO" id="GO:0005813">
    <property type="term" value="C:centrosome"/>
    <property type="evidence" value="ECO:0007669"/>
    <property type="project" value="TreeGrafter"/>
</dbReference>
<dbReference type="AlphaFoldDB" id="A0A8B9KKI1"/>
<dbReference type="Pfam" id="PF15003">
    <property type="entry name" value="HAUS2"/>
    <property type="match status" value="1"/>
</dbReference>
<reference evidence="1 4" key="1">
    <citation type="submission" date="2021-07" db="EMBL/GenBank/DDBJ databases">
        <authorList>
            <person name="Imarazene B."/>
            <person name="Zahm M."/>
            <person name="Klopp C."/>
            <person name="Cabau C."/>
            <person name="Beille S."/>
            <person name="Jouanno E."/>
            <person name="Castinel A."/>
            <person name="Lluch J."/>
            <person name="Gil L."/>
            <person name="Kuchtly C."/>
            <person name="Lopez Roques C."/>
            <person name="Donnadieu C."/>
            <person name="Parrinello H."/>
            <person name="Journot L."/>
            <person name="Du K."/>
            <person name="Schartl M."/>
            <person name="Retaux S."/>
            <person name="Guiguen Y."/>
        </authorList>
    </citation>
    <scope>NUCLEOTIDE SEQUENCE [LARGE SCALE GENOMIC DNA]</scope>
    <source>
        <strain evidence="1">Pach_M1</strain>
        <tissue evidence="1">Testis</tissue>
    </source>
</reference>
<dbReference type="Ensembl" id="ENSAMXT00005040414.1">
    <property type="protein sequence ID" value="ENSAMXP00005037078.1"/>
    <property type="gene ID" value="ENSAMXG00005017672.1"/>
</dbReference>
<gene>
    <name evidence="1" type="primary">HAUS2</name>
    <name evidence="1" type="ORF">AMEX_G17063</name>
</gene>
<dbReference type="GO" id="GO:1990498">
    <property type="term" value="C:mitotic spindle microtubule"/>
    <property type="evidence" value="ECO:0007669"/>
    <property type="project" value="TreeGrafter"/>
</dbReference>
<reference evidence="2" key="2">
    <citation type="submission" date="2025-05" db="UniProtKB">
        <authorList>
            <consortium name="Ensembl"/>
        </authorList>
    </citation>
    <scope>IDENTIFICATION</scope>
</reference>
<organism evidence="2 3">
    <name type="scientific">Astyanax mexicanus</name>
    <name type="common">Blind cave fish</name>
    <name type="synonym">Astyanax fasciatus mexicanus</name>
    <dbReference type="NCBI Taxonomy" id="7994"/>
    <lineage>
        <taxon>Eukaryota</taxon>
        <taxon>Metazoa</taxon>
        <taxon>Chordata</taxon>
        <taxon>Craniata</taxon>
        <taxon>Vertebrata</taxon>
        <taxon>Euteleostomi</taxon>
        <taxon>Actinopterygii</taxon>
        <taxon>Neopterygii</taxon>
        <taxon>Teleostei</taxon>
        <taxon>Ostariophysi</taxon>
        <taxon>Characiformes</taxon>
        <taxon>Characoidei</taxon>
        <taxon>Acestrorhamphidae</taxon>
        <taxon>Acestrorhamphinae</taxon>
        <taxon>Astyanax</taxon>
    </lineage>
</organism>
<dbReference type="GeneID" id="103033970"/>
<evidence type="ECO:0000313" key="1">
    <source>
        <dbReference type="EMBL" id="KAG9268123.1"/>
    </source>
</evidence>
<dbReference type="GO" id="GO:0007020">
    <property type="term" value="P:microtubule nucleation"/>
    <property type="evidence" value="ECO:0007669"/>
    <property type="project" value="TreeGrafter"/>
</dbReference>
<accession>A0A8B9KKI1</accession>
<dbReference type="Proteomes" id="UP000752171">
    <property type="component" value="Unassembled WGS sequence"/>
</dbReference>
<evidence type="ECO:0000313" key="4">
    <source>
        <dbReference type="Proteomes" id="UP000752171"/>
    </source>
</evidence>
<evidence type="ECO:0000313" key="3">
    <source>
        <dbReference type="Proteomes" id="UP000694621"/>
    </source>
</evidence>
<evidence type="ECO:0000313" key="2">
    <source>
        <dbReference type="Ensembl" id="ENSAMXP00005037078.1"/>
    </source>
</evidence>
<dbReference type="Proteomes" id="UP000694621">
    <property type="component" value="Unplaced"/>
</dbReference>
<sequence>MWDPTPYSVTPAARVLSRCVHSGTMSQKELDAVPRKSEVFSSHLLEAEQLNRMKQEIDQVSLDLELLRLEKSTADVTHNHYLSQRFASLQEFTSHLQDVLKQQTSLQQRLMKPICQQNLPVQANLHRYVVELMGMIVEFIENLEMKIKIVRSIPATEESLINLNNAMTQLLAQVTEVESLTKQVLQRQDQSKEDISDASS</sequence>
<dbReference type="InterPro" id="IPR026242">
    <property type="entry name" value="HAUS2_metazoa"/>
</dbReference>